<evidence type="ECO:0000313" key="3">
    <source>
        <dbReference type="EMBL" id="GAA2966488.1"/>
    </source>
</evidence>
<protein>
    <submittedName>
        <fullName evidence="3">4-hydroxy-2-oxovalerate aldolase</fullName>
    </submittedName>
</protein>
<dbReference type="InterPro" id="IPR013785">
    <property type="entry name" value="Aldolase_TIM"/>
</dbReference>
<keyword evidence="1" id="KW-0464">Manganese</keyword>
<dbReference type="InterPro" id="IPR000891">
    <property type="entry name" value="PYR_CT"/>
</dbReference>
<reference evidence="4" key="1">
    <citation type="journal article" date="2019" name="Int. J. Syst. Evol. Microbiol.">
        <title>The Global Catalogue of Microorganisms (GCM) 10K type strain sequencing project: providing services to taxonomists for standard genome sequencing and annotation.</title>
        <authorList>
            <consortium name="The Broad Institute Genomics Platform"/>
            <consortium name="The Broad Institute Genome Sequencing Center for Infectious Disease"/>
            <person name="Wu L."/>
            <person name="Ma J."/>
        </authorList>
    </citation>
    <scope>NUCLEOTIDE SEQUENCE [LARGE SCALE GENOMIC DNA]</scope>
    <source>
        <strain evidence="4">JCM 9088</strain>
    </source>
</reference>
<name>A0ABP6K5W8_9ACTN</name>
<dbReference type="PANTHER" id="PTHR10277:SF9">
    <property type="entry name" value="2-ISOPROPYLMALATE SYNTHASE 1, CHLOROPLASTIC-RELATED"/>
    <property type="match status" value="1"/>
</dbReference>
<feature type="domain" description="Pyruvate carboxyltransferase" evidence="2">
    <location>
        <begin position="14"/>
        <end position="264"/>
    </location>
</feature>
<dbReference type="Gene3D" id="3.20.20.70">
    <property type="entry name" value="Aldolase class I"/>
    <property type="match status" value="1"/>
</dbReference>
<gene>
    <name evidence="3" type="ORF">GCM10010446_60260</name>
</gene>
<comment type="caution">
    <text evidence="3">The sequence shown here is derived from an EMBL/GenBank/DDBJ whole genome shotgun (WGS) entry which is preliminary data.</text>
</comment>
<accession>A0ABP6K5W8</accession>
<evidence type="ECO:0000313" key="4">
    <source>
        <dbReference type="Proteomes" id="UP001500403"/>
    </source>
</evidence>
<dbReference type="PANTHER" id="PTHR10277">
    <property type="entry name" value="HOMOCITRATE SYNTHASE-RELATED"/>
    <property type="match status" value="1"/>
</dbReference>
<dbReference type="PROSITE" id="PS50991">
    <property type="entry name" value="PYR_CT"/>
    <property type="match status" value="1"/>
</dbReference>
<dbReference type="SUPFAM" id="SSF51569">
    <property type="entry name" value="Aldolase"/>
    <property type="match status" value="1"/>
</dbReference>
<sequence>MSLTGGNLLGTSKIELLDCTLRDGSYAVDFQLDETFVTNLLIRLNETPVTRVEVGHGLGLEAEQTGIKACNIDHRRWSEIAASTLTDKPWGMFAQPDFTRLETVEELCKKGMSFVRVGMEPDKVPDNLDYLRRATEVCGQVYLNLMKSSATPVDQLVDFLEGISPAIEGVYVVDSYGAMLPEDVHSYVSAVRQHYPVVGFHGHDNLGMANVNSVTAFQAGATVVDATLNGIGRGSGNAAIESLAGVIKLERGDLFDYQELAKLAEYSRTNMDAIREDRTMQVLGAVIGIHSGFFPLVEELAEEYHADPARLMETAVKIAEHSPGKADFRTAASRITA</sequence>
<evidence type="ECO:0000259" key="2">
    <source>
        <dbReference type="PROSITE" id="PS50991"/>
    </source>
</evidence>
<dbReference type="Proteomes" id="UP001500403">
    <property type="component" value="Unassembled WGS sequence"/>
</dbReference>
<organism evidence="3 4">
    <name type="scientific">Streptomyces enissocaesilis</name>
    <dbReference type="NCBI Taxonomy" id="332589"/>
    <lineage>
        <taxon>Bacteria</taxon>
        <taxon>Bacillati</taxon>
        <taxon>Actinomycetota</taxon>
        <taxon>Actinomycetes</taxon>
        <taxon>Kitasatosporales</taxon>
        <taxon>Streptomycetaceae</taxon>
        <taxon>Streptomyces</taxon>
        <taxon>Streptomyces rochei group</taxon>
    </lineage>
</organism>
<evidence type="ECO:0000256" key="1">
    <source>
        <dbReference type="ARBA" id="ARBA00023211"/>
    </source>
</evidence>
<dbReference type="RefSeq" id="WP_344499475.1">
    <property type="nucleotide sequence ID" value="NZ_BAAAUD010000058.1"/>
</dbReference>
<dbReference type="Pfam" id="PF00682">
    <property type="entry name" value="HMGL-like"/>
    <property type="match status" value="1"/>
</dbReference>
<dbReference type="InterPro" id="IPR050073">
    <property type="entry name" value="2-IPM_HCS-like"/>
</dbReference>
<dbReference type="EMBL" id="BAAAUD010000058">
    <property type="protein sequence ID" value="GAA2966488.1"/>
    <property type="molecule type" value="Genomic_DNA"/>
</dbReference>
<proteinExistence type="predicted"/>
<keyword evidence="4" id="KW-1185">Reference proteome</keyword>